<dbReference type="EMBL" id="JACGCI010000442">
    <property type="protein sequence ID" value="KAF6740860.1"/>
    <property type="molecule type" value="Genomic_DNA"/>
</dbReference>
<feature type="compositionally biased region" description="Basic and acidic residues" evidence="1">
    <location>
        <begin position="154"/>
        <end position="167"/>
    </location>
</feature>
<dbReference type="AlphaFoldDB" id="A0A8H6H6H3"/>
<feature type="compositionally biased region" description="Basic and acidic residues" evidence="1">
    <location>
        <begin position="128"/>
        <end position="138"/>
    </location>
</feature>
<sequence>MIANNDDFAAMMLNDTWKKSGKRTSLEEEWEEDCLGRRVGRRLPWKKSGKKPSLEGEVEEASLGRRVGRTLPWKKSGKKPSLEEEVEEASLGRRVGRTLPWKKSGKKPSLEEEVEEASLGRSGGRSLAWKERGKKTSLEEDWEGEPGRGRLGKRKPEEGKCMEEQKPGKIPGRGKQSTTVVPYLFCTPLGFFLKFWVTEEGQKRKKKKVGPQTPRDCDIIDGKGKVEEGGNGRGKGNWKMDLEQEGENGSGKPDMEEEILPGKCPPLRLAGRVFSIA</sequence>
<feature type="region of interest" description="Disordered" evidence="1">
    <location>
        <begin position="223"/>
        <end position="262"/>
    </location>
</feature>
<feature type="region of interest" description="Disordered" evidence="1">
    <location>
        <begin position="99"/>
        <end position="174"/>
    </location>
</feature>
<comment type="caution">
    <text evidence="2">The sequence shown here is derived from an EMBL/GenBank/DDBJ whole genome shotgun (WGS) entry which is preliminary data.</text>
</comment>
<organism evidence="2 3">
    <name type="scientific">Ephemerocybe angulata</name>
    <dbReference type="NCBI Taxonomy" id="980116"/>
    <lineage>
        <taxon>Eukaryota</taxon>
        <taxon>Fungi</taxon>
        <taxon>Dikarya</taxon>
        <taxon>Basidiomycota</taxon>
        <taxon>Agaricomycotina</taxon>
        <taxon>Agaricomycetes</taxon>
        <taxon>Agaricomycetidae</taxon>
        <taxon>Agaricales</taxon>
        <taxon>Agaricineae</taxon>
        <taxon>Psathyrellaceae</taxon>
        <taxon>Ephemerocybe</taxon>
    </lineage>
</organism>
<gene>
    <name evidence="2" type="ORF">DFP72DRAFT_864677</name>
</gene>
<reference evidence="2 3" key="1">
    <citation type="submission" date="2020-07" db="EMBL/GenBank/DDBJ databases">
        <title>Comparative genomics of pyrophilous fungi reveals a link between fire events and developmental genes.</title>
        <authorList>
            <consortium name="DOE Joint Genome Institute"/>
            <person name="Steindorff A.S."/>
            <person name="Carver A."/>
            <person name="Calhoun S."/>
            <person name="Stillman K."/>
            <person name="Liu H."/>
            <person name="Lipzen A."/>
            <person name="Pangilinan J."/>
            <person name="Labutti K."/>
            <person name="Bruns T.D."/>
            <person name="Grigoriev I.V."/>
        </authorList>
    </citation>
    <scope>NUCLEOTIDE SEQUENCE [LARGE SCALE GENOMIC DNA]</scope>
    <source>
        <strain evidence="2 3">CBS 144469</strain>
    </source>
</reference>
<dbReference type="Proteomes" id="UP000521943">
    <property type="component" value="Unassembled WGS sequence"/>
</dbReference>
<keyword evidence="3" id="KW-1185">Reference proteome</keyword>
<evidence type="ECO:0000313" key="2">
    <source>
        <dbReference type="EMBL" id="KAF6740860.1"/>
    </source>
</evidence>
<protein>
    <submittedName>
        <fullName evidence="2">Uncharacterized protein</fullName>
    </submittedName>
</protein>
<accession>A0A8H6H6H3</accession>
<proteinExistence type="predicted"/>
<name>A0A8H6H6H3_9AGAR</name>
<evidence type="ECO:0000256" key="1">
    <source>
        <dbReference type="SAM" id="MobiDB-lite"/>
    </source>
</evidence>
<evidence type="ECO:0000313" key="3">
    <source>
        <dbReference type="Proteomes" id="UP000521943"/>
    </source>
</evidence>